<keyword evidence="2" id="KW-0472">Membrane</keyword>
<dbReference type="Proteomes" id="UP000250088">
    <property type="component" value="Chromosome"/>
</dbReference>
<dbReference type="InterPro" id="IPR013783">
    <property type="entry name" value="Ig-like_fold"/>
</dbReference>
<dbReference type="EMBL" id="CP019893">
    <property type="protein sequence ID" value="ARS89955.1"/>
    <property type="molecule type" value="Genomic_DNA"/>
</dbReference>
<feature type="region of interest" description="Disordered" evidence="1">
    <location>
        <begin position="49"/>
        <end position="70"/>
    </location>
</feature>
<organism evidence="3 4">
    <name type="scientific">Natrarchaeobaculum aegyptiacum</name>
    <dbReference type="NCBI Taxonomy" id="745377"/>
    <lineage>
        <taxon>Archaea</taxon>
        <taxon>Methanobacteriati</taxon>
        <taxon>Methanobacteriota</taxon>
        <taxon>Stenosarchaea group</taxon>
        <taxon>Halobacteria</taxon>
        <taxon>Halobacteriales</taxon>
        <taxon>Natrialbaceae</taxon>
        <taxon>Natrarchaeobaculum</taxon>
    </lineage>
</organism>
<feature type="compositionally biased region" description="Polar residues" evidence="1">
    <location>
        <begin position="49"/>
        <end position="59"/>
    </location>
</feature>
<feature type="transmembrane region" description="Helical" evidence="2">
    <location>
        <begin position="550"/>
        <end position="571"/>
    </location>
</feature>
<accession>A0A2Z2HUW8</accession>
<evidence type="ECO:0000313" key="4">
    <source>
        <dbReference type="Proteomes" id="UP000250088"/>
    </source>
</evidence>
<protein>
    <recommendedName>
        <fullName evidence="5">DUF4129 domain-containing protein</fullName>
    </recommendedName>
</protein>
<keyword evidence="2" id="KW-0812">Transmembrane</keyword>
<name>A0A2Z2HUW8_9EURY</name>
<dbReference type="AlphaFoldDB" id="A0A2Z2HUW8"/>
<feature type="compositionally biased region" description="Polar residues" evidence="1">
    <location>
        <begin position="495"/>
        <end position="509"/>
    </location>
</feature>
<evidence type="ECO:0000256" key="1">
    <source>
        <dbReference type="SAM" id="MobiDB-lite"/>
    </source>
</evidence>
<feature type="compositionally biased region" description="Polar residues" evidence="1">
    <location>
        <begin position="592"/>
        <end position="601"/>
    </location>
</feature>
<sequence>MASLLVVLLVAGSVATVGGTSAAVDTGADPATTSGATAPLLTNEVSVQADSGDANQSEPHVNPDEYDEDGDLSDVRTWQVQQLANHIQNATDDLETGDDVEDHFDESYREHYDEYAGLVREDGGFDQSDTDFATGIDLPDAFEDVADDLVTFAVALERYDDVADDYERAVERGDEDSARDIALELDVYAAEVEETGSRLDEQFDAIEAHTAADLGDAPEAVASHRDRVREAHADVAAEQFVETPIDATADADAITPADTVTVTGSIDVDDRWPDDREAVTIEVNGDPHTVPLVRNPDREGTGIDHDGDFSLEYQPDPFAPTTDELTVTYVPTPGIGHRAAETTVPVAVEPVDPSVSVFGPEHAAYGDTVLVEAELEVDGDPLDDVPIALSLGGEELEVLETTDGTVAQLVTIPAAVPAGEPDLVATVDLEGSAIGTAEDWTPVRVDELGTQLSVTATSAEADDEIVVDGTLRTDGGQPVGGQPIQFAVDDEPAGETQTASDGSFEQSVSAPADGENATVTASFDGGNGNLESTQERTTVQTTTGSWLEDLPAVAFVLAGSIVLGGVLVGLWRLTRYYRTSRGGTAGRPLASSGPSPGTQGISFDPSEGTFSVERGDGVDESMFDDRLPVTVGPSHAEELLKQASTQLSNGQTNDAVQSAYVAARTELQSYFPEGKALTHWEFQERYSGPHADALAEITEQYERAAFGLERISREEASNVVVSARHLVEGMRGGDADAASESGADGVILEE</sequence>
<reference evidence="4" key="1">
    <citation type="submission" date="2017-02" db="EMBL/GenBank/DDBJ databases">
        <title>Natronthermophilus aegyptiacus gen. nov.,sp. nov., an aerobic, extremely halophilic alkalithermophilic archaeon isolated from the athalassohaline Wadi An Natrun, Egypt.</title>
        <authorList>
            <person name="Zhao B."/>
        </authorList>
    </citation>
    <scope>NUCLEOTIDE SEQUENCE [LARGE SCALE GENOMIC DNA]</scope>
    <source>
        <strain evidence="4">JW/NM-HA 15</strain>
    </source>
</reference>
<proteinExistence type="predicted"/>
<evidence type="ECO:0000313" key="3">
    <source>
        <dbReference type="EMBL" id="ARS89955.1"/>
    </source>
</evidence>
<gene>
    <name evidence="3" type="ORF">B1756_09590</name>
</gene>
<dbReference type="Gene3D" id="2.60.40.10">
    <property type="entry name" value="Immunoglobulins"/>
    <property type="match status" value="1"/>
</dbReference>
<keyword evidence="2" id="KW-1133">Transmembrane helix</keyword>
<dbReference type="KEGG" id="naj:B1756_09590"/>
<evidence type="ECO:0008006" key="5">
    <source>
        <dbReference type="Google" id="ProtNLM"/>
    </source>
</evidence>
<feature type="region of interest" description="Disordered" evidence="1">
    <location>
        <begin position="582"/>
        <end position="607"/>
    </location>
</feature>
<evidence type="ECO:0000256" key="2">
    <source>
        <dbReference type="SAM" id="Phobius"/>
    </source>
</evidence>
<keyword evidence="4" id="KW-1185">Reference proteome</keyword>
<feature type="region of interest" description="Disordered" evidence="1">
    <location>
        <begin position="490"/>
        <end position="534"/>
    </location>
</feature>